<dbReference type="PROSITE" id="PS01230">
    <property type="entry name" value="TRMA_1"/>
    <property type="match status" value="1"/>
</dbReference>
<keyword evidence="1" id="KW-0004">4Fe-4S</keyword>
<evidence type="ECO:0000256" key="5">
    <source>
        <dbReference type="ARBA" id="ARBA00023014"/>
    </source>
</evidence>
<dbReference type="GO" id="GO:0070041">
    <property type="term" value="F:rRNA (uridine-C5-)-methyltransferase activity"/>
    <property type="evidence" value="ECO:0007669"/>
    <property type="project" value="UniProtKB-ARBA"/>
</dbReference>
<dbReference type="EMBL" id="QEWE01000013">
    <property type="protein sequence ID" value="REJ29738.1"/>
    <property type="molecule type" value="Genomic_DNA"/>
</dbReference>
<feature type="binding site" evidence="6">
    <location>
        <position position="319"/>
    </location>
    <ligand>
        <name>S-adenosyl-L-methionine</name>
        <dbReference type="ChEBI" id="CHEBI:59789"/>
    </ligand>
</feature>
<keyword evidence="3 6" id="KW-0808">Transferase</keyword>
<evidence type="ECO:0000256" key="2">
    <source>
        <dbReference type="ARBA" id="ARBA00022603"/>
    </source>
</evidence>
<feature type="active site" description="Nucleophile" evidence="6">
    <location>
        <position position="415"/>
    </location>
</feature>
<dbReference type="SUPFAM" id="SSF53335">
    <property type="entry name" value="S-adenosyl-L-methionine-dependent methyltransferases"/>
    <property type="match status" value="1"/>
</dbReference>
<dbReference type="GO" id="GO:0070475">
    <property type="term" value="P:rRNA base methylation"/>
    <property type="evidence" value="ECO:0007669"/>
    <property type="project" value="TreeGrafter"/>
</dbReference>
<keyword evidence="1" id="KW-0408">Iron</keyword>
<dbReference type="Gene3D" id="3.40.50.150">
    <property type="entry name" value="Vaccinia Virus protein VP39"/>
    <property type="match status" value="1"/>
</dbReference>
<feature type="binding site" evidence="6">
    <location>
        <position position="340"/>
    </location>
    <ligand>
        <name>S-adenosyl-L-methionine</name>
        <dbReference type="ChEBI" id="CHEBI:59789"/>
    </ligand>
</feature>
<dbReference type="Proteomes" id="UP000257014">
    <property type="component" value="Unassembled WGS sequence"/>
</dbReference>
<dbReference type="PANTHER" id="PTHR11061">
    <property type="entry name" value="RNA M5U METHYLTRANSFERASE"/>
    <property type="match status" value="1"/>
</dbReference>
<dbReference type="Gene3D" id="2.40.50.140">
    <property type="entry name" value="Nucleic acid-binding proteins"/>
    <property type="match status" value="1"/>
</dbReference>
<proteinExistence type="inferred from homology"/>
<dbReference type="RefSeq" id="WP_276642831.1">
    <property type="nucleotide sequence ID" value="NZ_QEVZ01000029.1"/>
</dbReference>
<evidence type="ECO:0000313" key="10">
    <source>
        <dbReference type="Proteomes" id="UP000257014"/>
    </source>
</evidence>
<evidence type="ECO:0000256" key="6">
    <source>
        <dbReference type="PROSITE-ProRule" id="PRU01024"/>
    </source>
</evidence>
<dbReference type="InterPro" id="IPR030390">
    <property type="entry name" value="MeTrfase_TrmA_AS"/>
</dbReference>
<accession>A0A3E0K6I2</accession>
<dbReference type="InterPro" id="IPR029063">
    <property type="entry name" value="SAM-dependent_MTases_sf"/>
</dbReference>
<feature type="binding site" evidence="6">
    <location>
        <position position="290"/>
    </location>
    <ligand>
        <name>S-adenosyl-L-methionine</name>
        <dbReference type="ChEBI" id="CHEBI:59789"/>
    </ligand>
</feature>
<dbReference type="GO" id="GO:0051539">
    <property type="term" value="F:4 iron, 4 sulfur cluster binding"/>
    <property type="evidence" value="ECO:0007669"/>
    <property type="project" value="UniProtKB-KW"/>
</dbReference>
<dbReference type="PROSITE" id="PS51687">
    <property type="entry name" value="SAM_MT_RNA_M5U"/>
    <property type="match status" value="1"/>
</dbReference>
<dbReference type="InterPro" id="IPR010280">
    <property type="entry name" value="U5_MeTrfase_fam"/>
</dbReference>
<keyword evidence="5" id="KW-0411">Iron-sulfur</keyword>
<keyword evidence="4 6" id="KW-0949">S-adenosyl-L-methionine</keyword>
<evidence type="ECO:0000256" key="7">
    <source>
        <dbReference type="PROSITE-ProRule" id="PRU10015"/>
    </source>
</evidence>
<dbReference type="FunFam" id="2.40.50.140:FF:000097">
    <property type="entry name" value="23S rRNA (uracil(1939)-C(5))-methyltransferase RlmD"/>
    <property type="match status" value="1"/>
</dbReference>
<evidence type="ECO:0000313" key="9">
    <source>
        <dbReference type="EMBL" id="REJ29738.1"/>
    </source>
</evidence>
<feature type="binding site" evidence="6">
    <location>
        <position position="388"/>
    </location>
    <ligand>
        <name>S-adenosyl-L-methionine</name>
        <dbReference type="ChEBI" id="CHEBI:59789"/>
    </ligand>
</feature>
<dbReference type="InterPro" id="IPR030391">
    <property type="entry name" value="MeTrfase_TrmA_CS"/>
</dbReference>
<evidence type="ECO:0000259" key="8">
    <source>
        <dbReference type="PROSITE" id="PS50926"/>
    </source>
</evidence>
<comment type="similarity">
    <text evidence="6">Belongs to the class I-like SAM-binding methyltransferase superfamily. RNA M5U methyltransferase family.</text>
</comment>
<reference evidence="9 10" key="1">
    <citation type="submission" date="2018-03" db="EMBL/GenBank/DDBJ databases">
        <authorList>
            <person name="Keele B.F."/>
        </authorList>
    </citation>
    <scope>NUCLEOTIDE SEQUENCE [LARGE SCALE GENOMIC DNA]</scope>
    <source>
        <strain evidence="9">ZCTH4_d</strain>
    </source>
</reference>
<dbReference type="AlphaFoldDB" id="A0A3E0K6I2"/>
<comment type="caution">
    <text evidence="9">The sequence shown here is derived from an EMBL/GenBank/DDBJ whole genome shotgun (WGS) entry which is preliminary data.</text>
</comment>
<dbReference type="Gene3D" id="2.40.50.1070">
    <property type="match status" value="1"/>
</dbReference>
<keyword evidence="2 6" id="KW-0489">Methyltransferase</keyword>
<dbReference type="FunFam" id="2.40.50.1070:FF:000003">
    <property type="entry name" value="23S rRNA (Uracil-5-)-methyltransferase RumA"/>
    <property type="match status" value="1"/>
</dbReference>
<feature type="active site" evidence="7">
    <location>
        <position position="415"/>
    </location>
</feature>
<dbReference type="FunFam" id="3.40.50.150:FF:000009">
    <property type="entry name" value="23S rRNA (Uracil(1939)-C(5))-methyltransferase RlmD"/>
    <property type="match status" value="1"/>
</dbReference>
<feature type="domain" description="TRAM" evidence="8">
    <location>
        <begin position="8"/>
        <end position="66"/>
    </location>
</feature>
<keyword evidence="1" id="KW-0479">Metal-binding</keyword>
<evidence type="ECO:0000256" key="4">
    <source>
        <dbReference type="ARBA" id="ARBA00022691"/>
    </source>
</evidence>
<dbReference type="PROSITE" id="PS01231">
    <property type="entry name" value="TRMA_2"/>
    <property type="match status" value="1"/>
</dbReference>
<dbReference type="PANTHER" id="PTHR11061:SF30">
    <property type="entry name" value="TRNA (URACIL(54)-C(5))-METHYLTRANSFERASE"/>
    <property type="match status" value="1"/>
</dbReference>
<evidence type="ECO:0000256" key="3">
    <source>
        <dbReference type="ARBA" id="ARBA00022679"/>
    </source>
</evidence>
<dbReference type="SUPFAM" id="SSF50249">
    <property type="entry name" value="Nucleic acid-binding proteins"/>
    <property type="match status" value="1"/>
</dbReference>
<evidence type="ECO:0000256" key="1">
    <source>
        <dbReference type="ARBA" id="ARBA00022485"/>
    </source>
</evidence>
<gene>
    <name evidence="9" type="ORF">C6P37_04615</name>
</gene>
<dbReference type="Pfam" id="PF05958">
    <property type="entry name" value="tRNA_U5-meth_tr"/>
    <property type="match status" value="1"/>
</dbReference>
<name>A0A3E0K6I2_9BACI</name>
<sequence>MAKKADVPVAKNQIIEAEFEDVTHDGQGVAKADGYPLFVPGALPGERGTVRVLKTNKSYGYGKLLELAVESPDRRIPPCPVYHQCGGCQLQHMSYAAQLRMKEKHVRDCLQRIGKIAHADIRPIIGMGDPWRYRNKVQVPVGMKDGELVAGFYRERTHKIIDMDRCLIQMEKTDEVVQKVKELCGNLQIPPYDEERHEGVLRHIMVRYGLATREIMVVLITRTDEIPNRKKLVRGIVEAFPDVKSIVQNINPKRTNVILGEETRVLWGRDVIYDKIGDIRFAISAQSFYQVNPVQTRVLYEKALEYAGLTGEETVIDAYCGIGTIALFLAGRAKKIYGVEVVPEAVADAKRNAELNGIRNAEFAVGKAETVMEQWYEAGLRPDCIVVDPPRKGCESSLLETILKMSPQRVVYVSCNPATLARDLRILEDGGYRTEAVQPVDMFPQTKHVEAVVRMTLKEQEI</sequence>
<dbReference type="NCBIfam" id="TIGR00479">
    <property type="entry name" value="rumA"/>
    <property type="match status" value="1"/>
</dbReference>
<dbReference type="PROSITE" id="PS50926">
    <property type="entry name" value="TRAM"/>
    <property type="match status" value="1"/>
</dbReference>
<dbReference type="Pfam" id="PF01938">
    <property type="entry name" value="TRAM"/>
    <property type="match status" value="1"/>
</dbReference>
<organism evidence="9 10">
    <name type="scientific">Caldibacillus debilis</name>
    <dbReference type="NCBI Taxonomy" id="301148"/>
    <lineage>
        <taxon>Bacteria</taxon>
        <taxon>Bacillati</taxon>
        <taxon>Bacillota</taxon>
        <taxon>Bacilli</taxon>
        <taxon>Bacillales</taxon>
        <taxon>Bacillaceae</taxon>
        <taxon>Caldibacillus</taxon>
    </lineage>
</organism>
<protein>
    <submittedName>
        <fullName evidence="9">23S rRNA (Uracil(1939)-C(5))-methyltransferase RlmD</fullName>
    </submittedName>
</protein>
<dbReference type="InterPro" id="IPR002792">
    <property type="entry name" value="TRAM_dom"/>
</dbReference>
<dbReference type="CDD" id="cd02440">
    <property type="entry name" value="AdoMet_MTases"/>
    <property type="match status" value="1"/>
</dbReference>
<dbReference type="InterPro" id="IPR012340">
    <property type="entry name" value="NA-bd_OB-fold"/>
</dbReference>